<dbReference type="Proteomes" id="UP000724874">
    <property type="component" value="Unassembled WGS sequence"/>
</dbReference>
<evidence type="ECO:0000256" key="2">
    <source>
        <dbReference type="SAM" id="Phobius"/>
    </source>
</evidence>
<keyword evidence="2" id="KW-0472">Membrane</keyword>
<feature type="transmembrane region" description="Helical" evidence="2">
    <location>
        <begin position="334"/>
        <end position="353"/>
    </location>
</feature>
<dbReference type="CDD" id="cd07992">
    <property type="entry name" value="LPLAT_AAK14816-like"/>
    <property type="match status" value="1"/>
</dbReference>
<evidence type="ECO:0000313" key="5">
    <source>
        <dbReference type="Proteomes" id="UP000724874"/>
    </source>
</evidence>
<dbReference type="InterPro" id="IPR052744">
    <property type="entry name" value="GPAT/DAPAT"/>
</dbReference>
<dbReference type="SMART" id="SM00563">
    <property type="entry name" value="PlsC"/>
    <property type="match status" value="1"/>
</dbReference>
<feature type="compositionally biased region" description="Basic and acidic residues" evidence="1">
    <location>
        <begin position="478"/>
        <end position="505"/>
    </location>
</feature>
<dbReference type="Pfam" id="PF01553">
    <property type="entry name" value="Acyltransferase"/>
    <property type="match status" value="1"/>
</dbReference>
<keyword evidence="2" id="KW-1133">Transmembrane helix</keyword>
<dbReference type="OrthoDB" id="1044435at2759"/>
<name>A0A9P5NW67_GYMJU</name>
<dbReference type="GO" id="GO:0004366">
    <property type="term" value="F:glycerol-3-phosphate O-acyltransferase activity"/>
    <property type="evidence" value="ECO:0007669"/>
    <property type="project" value="TreeGrafter"/>
</dbReference>
<feature type="region of interest" description="Disordered" evidence="1">
    <location>
        <begin position="457"/>
        <end position="507"/>
    </location>
</feature>
<dbReference type="PANTHER" id="PTHR31605">
    <property type="entry name" value="GLYCEROL-3-PHOSPHATE O-ACYLTRANSFERASE 1"/>
    <property type="match status" value="1"/>
</dbReference>
<accession>A0A9P5NW67</accession>
<keyword evidence="5" id="KW-1185">Reference proteome</keyword>
<dbReference type="EMBL" id="JADNYJ010000018">
    <property type="protein sequence ID" value="KAF8906567.1"/>
    <property type="molecule type" value="Genomic_DNA"/>
</dbReference>
<dbReference type="AlphaFoldDB" id="A0A9P5NW67"/>
<feature type="transmembrane region" description="Helical" evidence="2">
    <location>
        <begin position="402"/>
        <end position="421"/>
    </location>
</feature>
<feature type="transmembrane region" description="Helical" evidence="2">
    <location>
        <begin position="374"/>
        <end position="396"/>
    </location>
</feature>
<sequence length="621" mass="69604">MAQPNDTKSLHRLIRFISSLAVDAFFREVRVIGGENVPKHGPIIVTATHHNMMLDPVILSVGFPHQRMLNYWSKASLFAHPIMRWILFSSGNIPVDRKSKDRQILFKGTIDALSRGEAVALFPEGTSYTEPRIMQVKDGAAWAAMEYTKWVRENPDKGLQNVTIIPAAIVYTNKSKYRSSVVMEFGSPISVDPYMEQFFSGVEGEPRAAVKRLTRTIERELVEATVNAPDWNTLYAARMARELLWEQEGSIKLEDFVVVSQTLVDLFSSTETTSNLRSAKRHLLGYYSLLQSSHLSNSVLSSLPLPRSLEPNTPATLPGRLYTLLILIRDSISALIQLPFFFLPLIVHSPVYIMGRVGAKLVEDEEETQAQNKVAFGLLSLLLIYPAIFFFLWALFSYTGLGALLAAVMVYLFAVYHIKMIDGNYERAKRFIAAWRVLVGVWTPKKWDLSLSAVSPYTQPRPPPANPWIDRPAGPSTKNEERQARSESPTDFKLQEEPLVKERPARRPPSRRLVRHVLRSRVVAVNGLAEFFDHLARSGRDKKVKASPHLARMFGGEISVSASEGGAEASPAEAWRYATEVMGFLEKRGAKIPTLGQGPLRDAWALSSEGEGYTTGEEQVH</sequence>
<evidence type="ECO:0000259" key="3">
    <source>
        <dbReference type="SMART" id="SM00563"/>
    </source>
</evidence>
<comment type="caution">
    <text evidence="4">The sequence shown here is derived from an EMBL/GenBank/DDBJ whole genome shotgun (WGS) entry which is preliminary data.</text>
</comment>
<evidence type="ECO:0000256" key="1">
    <source>
        <dbReference type="SAM" id="MobiDB-lite"/>
    </source>
</evidence>
<feature type="domain" description="Phospholipid/glycerol acyltransferase" evidence="3">
    <location>
        <begin position="43"/>
        <end position="172"/>
    </location>
</feature>
<protein>
    <submittedName>
        <fullName evidence="4">Glycerol-3-phosphate-acyltransferase</fullName>
    </submittedName>
</protein>
<organism evidence="4 5">
    <name type="scientific">Gymnopilus junonius</name>
    <name type="common">Spectacular rustgill mushroom</name>
    <name type="synonym">Gymnopilus spectabilis subsp. junonius</name>
    <dbReference type="NCBI Taxonomy" id="109634"/>
    <lineage>
        <taxon>Eukaryota</taxon>
        <taxon>Fungi</taxon>
        <taxon>Dikarya</taxon>
        <taxon>Basidiomycota</taxon>
        <taxon>Agaricomycotina</taxon>
        <taxon>Agaricomycetes</taxon>
        <taxon>Agaricomycetidae</taxon>
        <taxon>Agaricales</taxon>
        <taxon>Agaricineae</taxon>
        <taxon>Hymenogastraceae</taxon>
        <taxon>Gymnopilus</taxon>
    </lineage>
</organism>
<dbReference type="PANTHER" id="PTHR31605:SF0">
    <property type="entry name" value="GLYCEROL-3-PHOSPHATE O-ACYLTRANSFERASE 1"/>
    <property type="match status" value="1"/>
</dbReference>
<gene>
    <name evidence="4" type="ORF">CPB84DRAFT_403053</name>
</gene>
<reference evidence="4" key="1">
    <citation type="submission" date="2020-11" db="EMBL/GenBank/DDBJ databases">
        <authorList>
            <consortium name="DOE Joint Genome Institute"/>
            <person name="Ahrendt S."/>
            <person name="Riley R."/>
            <person name="Andreopoulos W."/>
            <person name="LaButti K."/>
            <person name="Pangilinan J."/>
            <person name="Ruiz-duenas F.J."/>
            <person name="Barrasa J.M."/>
            <person name="Sanchez-Garcia M."/>
            <person name="Camarero S."/>
            <person name="Miyauchi S."/>
            <person name="Serrano A."/>
            <person name="Linde D."/>
            <person name="Babiker R."/>
            <person name="Drula E."/>
            <person name="Ayuso-Fernandez I."/>
            <person name="Pacheco R."/>
            <person name="Padilla G."/>
            <person name="Ferreira P."/>
            <person name="Barriuso J."/>
            <person name="Kellner H."/>
            <person name="Castanera R."/>
            <person name="Alfaro M."/>
            <person name="Ramirez L."/>
            <person name="Pisabarro A.G."/>
            <person name="Kuo A."/>
            <person name="Tritt A."/>
            <person name="Lipzen A."/>
            <person name="He G."/>
            <person name="Yan M."/>
            <person name="Ng V."/>
            <person name="Cullen D."/>
            <person name="Martin F."/>
            <person name="Rosso M.-N."/>
            <person name="Henrissat B."/>
            <person name="Hibbett D."/>
            <person name="Martinez A.T."/>
            <person name="Grigoriev I.V."/>
        </authorList>
    </citation>
    <scope>NUCLEOTIDE SEQUENCE</scope>
    <source>
        <strain evidence="4">AH 44721</strain>
    </source>
</reference>
<dbReference type="SUPFAM" id="SSF69593">
    <property type="entry name" value="Glycerol-3-phosphate (1)-acyltransferase"/>
    <property type="match status" value="1"/>
</dbReference>
<evidence type="ECO:0000313" key="4">
    <source>
        <dbReference type="EMBL" id="KAF8906567.1"/>
    </source>
</evidence>
<keyword evidence="2" id="KW-0812">Transmembrane</keyword>
<dbReference type="GO" id="GO:0008654">
    <property type="term" value="P:phospholipid biosynthetic process"/>
    <property type="evidence" value="ECO:0007669"/>
    <property type="project" value="TreeGrafter"/>
</dbReference>
<dbReference type="InterPro" id="IPR002123">
    <property type="entry name" value="Plipid/glycerol_acylTrfase"/>
</dbReference>
<dbReference type="GO" id="GO:0016287">
    <property type="term" value="F:glycerone-phosphate O-acyltransferase activity"/>
    <property type="evidence" value="ECO:0007669"/>
    <property type="project" value="TreeGrafter"/>
</dbReference>
<proteinExistence type="predicted"/>